<gene>
    <name evidence="2" type="ORF">LYSHEL_15110</name>
</gene>
<reference evidence="2 3" key="1">
    <citation type="submission" date="2021-03" db="EMBL/GenBank/DDBJ databases">
        <title>Complete Genome Sequences of Two Lysobacter Strains Isolated from Sea Water (Lysobacter caseinilyticus) and Soil (Lysobacter helvus) in South Korea.</title>
        <authorList>
            <person name="Watanabe Y."/>
            <person name="Arakawa K."/>
        </authorList>
    </citation>
    <scope>NUCLEOTIDE SEQUENCE [LARGE SCALE GENOMIC DNA]</scope>
    <source>
        <strain evidence="2 3">D10</strain>
    </source>
</reference>
<feature type="transmembrane region" description="Helical" evidence="1">
    <location>
        <begin position="20"/>
        <end position="40"/>
    </location>
</feature>
<evidence type="ECO:0000313" key="2">
    <source>
        <dbReference type="EMBL" id="BCT95640.1"/>
    </source>
</evidence>
<accession>A0ABM7QDT0</accession>
<protein>
    <submittedName>
        <fullName evidence="2">Uncharacterized protein</fullName>
    </submittedName>
</protein>
<proteinExistence type="predicted"/>
<dbReference type="RefSeq" id="WP_213437303.1">
    <property type="nucleotide sequence ID" value="NZ_AP024546.1"/>
</dbReference>
<keyword evidence="1" id="KW-0812">Transmembrane</keyword>
<organism evidence="2 3">
    <name type="scientific">Lysobacter helvus</name>
    <dbReference type="NCBI Taxonomy" id="2675059"/>
    <lineage>
        <taxon>Bacteria</taxon>
        <taxon>Pseudomonadati</taxon>
        <taxon>Pseudomonadota</taxon>
        <taxon>Gammaproteobacteria</taxon>
        <taxon>Lysobacterales</taxon>
        <taxon>Lysobacteraceae</taxon>
        <taxon>Lysobacter</taxon>
    </lineage>
</organism>
<keyword evidence="3" id="KW-1185">Reference proteome</keyword>
<keyword evidence="1" id="KW-0472">Membrane</keyword>
<evidence type="ECO:0000313" key="3">
    <source>
        <dbReference type="Proteomes" id="UP000680514"/>
    </source>
</evidence>
<sequence>MDRPGLDLAAFGLALTSLPYVYALLTALAGITLLLAGAGIGRVRKG</sequence>
<name>A0ABM7QDT0_9GAMM</name>
<evidence type="ECO:0000256" key="1">
    <source>
        <dbReference type="SAM" id="Phobius"/>
    </source>
</evidence>
<dbReference type="Proteomes" id="UP000680514">
    <property type="component" value="Chromosome"/>
</dbReference>
<dbReference type="EMBL" id="AP024546">
    <property type="protein sequence ID" value="BCT95640.1"/>
    <property type="molecule type" value="Genomic_DNA"/>
</dbReference>
<keyword evidence="1" id="KW-1133">Transmembrane helix</keyword>